<dbReference type="EMBL" id="JAHYIQ010000017">
    <property type="protein sequence ID" value="KAK1124599.1"/>
    <property type="molecule type" value="Genomic_DNA"/>
</dbReference>
<comment type="caution">
    <text evidence="2">The sequence shown here is derived from an EMBL/GenBank/DDBJ whole genome shotgun (WGS) entry which is preliminary data.</text>
</comment>
<accession>A0AA40KLA4</accession>
<evidence type="ECO:0000313" key="2">
    <source>
        <dbReference type="EMBL" id="KAK1124599.1"/>
    </source>
</evidence>
<reference evidence="2" key="1">
    <citation type="submission" date="2021-10" db="EMBL/GenBank/DDBJ databases">
        <title>Melipona bicolor Genome sequencing and assembly.</title>
        <authorList>
            <person name="Araujo N.S."/>
            <person name="Arias M.C."/>
        </authorList>
    </citation>
    <scope>NUCLEOTIDE SEQUENCE</scope>
    <source>
        <strain evidence="2">USP_2M_L1-L4_2017</strain>
        <tissue evidence="2">Whole body</tissue>
    </source>
</reference>
<gene>
    <name evidence="2" type="ORF">K0M31_005974</name>
</gene>
<protein>
    <submittedName>
        <fullName evidence="2">Uncharacterized protein</fullName>
    </submittedName>
</protein>
<feature type="compositionally biased region" description="Basic and acidic residues" evidence="1">
    <location>
        <begin position="55"/>
        <end position="75"/>
    </location>
</feature>
<name>A0AA40KLA4_9HYME</name>
<dbReference type="Proteomes" id="UP001177670">
    <property type="component" value="Unassembled WGS sequence"/>
</dbReference>
<sequence length="75" mass="7997">MDPGGVTYGGGGLSGTRVVARLFERPASWLHAADAVARPVPRLLLPAVDSVSEQTEDRPTSNLSKFERSRSDNSS</sequence>
<keyword evidence="3" id="KW-1185">Reference proteome</keyword>
<organism evidence="2 3">
    <name type="scientific">Melipona bicolor</name>
    <dbReference type="NCBI Taxonomy" id="60889"/>
    <lineage>
        <taxon>Eukaryota</taxon>
        <taxon>Metazoa</taxon>
        <taxon>Ecdysozoa</taxon>
        <taxon>Arthropoda</taxon>
        <taxon>Hexapoda</taxon>
        <taxon>Insecta</taxon>
        <taxon>Pterygota</taxon>
        <taxon>Neoptera</taxon>
        <taxon>Endopterygota</taxon>
        <taxon>Hymenoptera</taxon>
        <taxon>Apocrita</taxon>
        <taxon>Aculeata</taxon>
        <taxon>Apoidea</taxon>
        <taxon>Anthophila</taxon>
        <taxon>Apidae</taxon>
        <taxon>Melipona</taxon>
    </lineage>
</organism>
<evidence type="ECO:0000256" key="1">
    <source>
        <dbReference type="SAM" id="MobiDB-lite"/>
    </source>
</evidence>
<feature type="region of interest" description="Disordered" evidence="1">
    <location>
        <begin position="48"/>
        <end position="75"/>
    </location>
</feature>
<dbReference type="AlphaFoldDB" id="A0AA40KLA4"/>
<proteinExistence type="predicted"/>
<evidence type="ECO:0000313" key="3">
    <source>
        <dbReference type="Proteomes" id="UP001177670"/>
    </source>
</evidence>